<organism evidence="1">
    <name type="scientific">uncultured Caudovirales phage</name>
    <dbReference type="NCBI Taxonomy" id="2100421"/>
    <lineage>
        <taxon>Viruses</taxon>
        <taxon>Duplodnaviria</taxon>
        <taxon>Heunggongvirae</taxon>
        <taxon>Uroviricota</taxon>
        <taxon>Caudoviricetes</taxon>
        <taxon>Peduoviridae</taxon>
        <taxon>Maltschvirus</taxon>
        <taxon>Maltschvirus maltsch</taxon>
    </lineage>
</organism>
<proteinExistence type="predicted"/>
<protein>
    <submittedName>
        <fullName evidence="1">Uncharacterized protein</fullName>
    </submittedName>
</protein>
<gene>
    <name evidence="1" type="ORF">UFOVP570_47</name>
</gene>
<name>A0A6J5MZQ7_9CAUD</name>
<dbReference type="Pfam" id="PF18906">
    <property type="entry name" value="Phage_tube_2"/>
    <property type="match status" value="1"/>
</dbReference>
<accession>A0A6J5MZQ7</accession>
<dbReference type="EMBL" id="LR796541">
    <property type="protein sequence ID" value="CAB4150526.1"/>
    <property type="molecule type" value="Genomic_DNA"/>
</dbReference>
<dbReference type="InterPro" id="IPR044000">
    <property type="entry name" value="Phage_tube_2"/>
</dbReference>
<sequence length="318" mass="33820">MSIGVLVGRQTAVGTAAATLNTVAADFSSKLVKANVAVEEVRNGQDIHFAKREGVSYEEWTVGDSAVYHDTVGYWLSSAMGTPTNTAAGSAFTSVFKFTDAPNALTLKTTQPRRATEAYQIKDAVVDKMGFTFEAEGTLTYNVNGFGLTRATTGAPTFTNSTINPFVAWKGQVAFNGSALGSYAKLKKGSINITRNRKPLFTVNNSVDPNTFSTGSRMVEFDLTCDFASVGEYDKYRTAATDSLEILFTLTDGTTIGTPAASPTLRLKIGTAFIEDAEIDTGSDLPEITVKGKALYNATDASLAVVTLYTATNFVTAS</sequence>
<evidence type="ECO:0000313" key="1">
    <source>
        <dbReference type="EMBL" id="CAB4150526.1"/>
    </source>
</evidence>
<reference evidence="1" key="1">
    <citation type="submission" date="2020-04" db="EMBL/GenBank/DDBJ databases">
        <authorList>
            <person name="Chiriac C."/>
            <person name="Salcher M."/>
            <person name="Ghai R."/>
            <person name="Kavagutti S V."/>
        </authorList>
    </citation>
    <scope>NUCLEOTIDE SEQUENCE</scope>
</reference>